<accession>A0AAD9UR33</accession>
<sequence length="322" mass="36401">MVNENAPLVYDSSLITNVGTPSNENEFNDLESRQYIATIVPKNDLSDFSAILHQRAAPATKGQEFASLQTLYSNSKSLLLDKRGRLLNIIGGLKARYPQKLGLVHYLLHCYVILYSPNVITVFAYESILKNAIPGTSKLSPCILPDRDKFWSSLNTLTRTSLETEKYPDNVAKYIKLLLEPRKNPDAAKLDSHFTWLCKSLINVVESVDDDSLITKPEINLQYSKVLNSGYELASDIVYESIKQRGNRFIHRNLYTSLKQYPHSGTRGMGPKIVAKLQSSSNKVKGFLQTVQNTATDDPSLYPNTERRHSSRRCALLRKRFI</sequence>
<dbReference type="GeneID" id="94335787"/>
<gene>
    <name evidence="1" type="ORF">BdWA1_001489</name>
</gene>
<dbReference type="KEGG" id="bdw:94335787"/>
<organism evidence="1 2">
    <name type="scientific">Babesia duncani</name>
    <dbReference type="NCBI Taxonomy" id="323732"/>
    <lineage>
        <taxon>Eukaryota</taxon>
        <taxon>Sar</taxon>
        <taxon>Alveolata</taxon>
        <taxon>Apicomplexa</taxon>
        <taxon>Aconoidasida</taxon>
        <taxon>Piroplasmida</taxon>
        <taxon>Babesiidae</taxon>
        <taxon>Babesia</taxon>
    </lineage>
</organism>
<evidence type="ECO:0000313" key="1">
    <source>
        <dbReference type="EMBL" id="KAK2198474.1"/>
    </source>
</evidence>
<dbReference type="RefSeq" id="XP_067805316.1">
    <property type="nucleotide sequence ID" value="XM_067946525.1"/>
</dbReference>
<comment type="caution">
    <text evidence="1">The sequence shown here is derived from an EMBL/GenBank/DDBJ whole genome shotgun (WGS) entry which is preliminary data.</text>
</comment>
<proteinExistence type="predicted"/>
<reference evidence="1" key="1">
    <citation type="journal article" date="2023" name="Nat. Microbiol.">
        <title>Babesia duncani multi-omics identifies virulence factors and drug targets.</title>
        <authorList>
            <person name="Singh P."/>
            <person name="Lonardi S."/>
            <person name="Liang Q."/>
            <person name="Vydyam P."/>
            <person name="Khabirova E."/>
            <person name="Fang T."/>
            <person name="Gihaz S."/>
            <person name="Thekkiniath J."/>
            <person name="Munshi M."/>
            <person name="Abel S."/>
            <person name="Ciampossin L."/>
            <person name="Batugedara G."/>
            <person name="Gupta M."/>
            <person name="Lu X.M."/>
            <person name="Lenz T."/>
            <person name="Chakravarty S."/>
            <person name="Cornillot E."/>
            <person name="Hu Y."/>
            <person name="Ma W."/>
            <person name="Gonzalez L.M."/>
            <person name="Sanchez S."/>
            <person name="Estrada K."/>
            <person name="Sanchez-Flores A."/>
            <person name="Montero E."/>
            <person name="Harb O.S."/>
            <person name="Le Roch K.G."/>
            <person name="Mamoun C.B."/>
        </authorList>
    </citation>
    <scope>NUCLEOTIDE SEQUENCE</scope>
    <source>
        <strain evidence="1">WA1</strain>
    </source>
</reference>
<dbReference type="EMBL" id="JALLKP010000001">
    <property type="protein sequence ID" value="KAK2198474.1"/>
    <property type="molecule type" value="Genomic_DNA"/>
</dbReference>
<protein>
    <submittedName>
        <fullName evidence="1">Uncharacterized protein</fullName>
    </submittedName>
</protein>
<keyword evidence="2" id="KW-1185">Reference proteome</keyword>
<evidence type="ECO:0000313" key="2">
    <source>
        <dbReference type="Proteomes" id="UP001214638"/>
    </source>
</evidence>
<dbReference type="Proteomes" id="UP001214638">
    <property type="component" value="Unassembled WGS sequence"/>
</dbReference>
<dbReference type="AlphaFoldDB" id="A0AAD9UR33"/>
<name>A0AAD9UR33_9APIC</name>